<sequence>MAGATPEPSELERLSSKELHDRALARARERLDVGFLWELLRAIPAAAAALGEHDRAAFDLLHGVSLLQEFTHAGEGEMADALRPLYIEYLARHGMPASHRA</sequence>
<dbReference type="AlphaFoldDB" id="A0A9W6PW89"/>
<evidence type="ECO:0000313" key="1">
    <source>
        <dbReference type="EMBL" id="GLW64209.1"/>
    </source>
</evidence>
<dbReference type="RefSeq" id="WP_067912434.1">
    <property type="nucleotide sequence ID" value="NZ_BSRZ01000004.1"/>
</dbReference>
<proteinExistence type="predicted"/>
<reference evidence="1" key="1">
    <citation type="submission" date="2023-02" db="EMBL/GenBank/DDBJ databases">
        <title>Actinomadura rubrobrunea NBRC 14622.</title>
        <authorList>
            <person name="Ichikawa N."/>
            <person name="Sato H."/>
            <person name="Tonouchi N."/>
        </authorList>
    </citation>
    <scope>NUCLEOTIDE SEQUENCE</scope>
    <source>
        <strain evidence="1">NBRC 14622</strain>
    </source>
</reference>
<dbReference type="EMBL" id="BSRZ01000004">
    <property type="protein sequence ID" value="GLW64209.1"/>
    <property type="molecule type" value="Genomic_DNA"/>
</dbReference>
<name>A0A9W6PW89_9ACTN</name>
<keyword evidence="2" id="KW-1185">Reference proteome</keyword>
<accession>A0A9W6PW89</accession>
<comment type="caution">
    <text evidence="1">The sequence shown here is derived from an EMBL/GenBank/DDBJ whole genome shotgun (WGS) entry which is preliminary data.</text>
</comment>
<dbReference type="Proteomes" id="UP001165124">
    <property type="component" value="Unassembled WGS sequence"/>
</dbReference>
<protein>
    <submittedName>
        <fullName evidence="1">Uncharacterized protein</fullName>
    </submittedName>
</protein>
<organism evidence="1 2">
    <name type="scientific">Actinomadura rubrobrunea</name>
    <dbReference type="NCBI Taxonomy" id="115335"/>
    <lineage>
        <taxon>Bacteria</taxon>
        <taxon>Bacillati</taxon>
        <taxon>Actinomycetota</taxon>
        <taxon>Actinomycetes</taxon>
        <taxon>Streptosporangiales</taxon>
        <taxon>Thermomonosporaceae</taxon>
        <taxon>Actinomadura</taxon>
    </lineage>
</organism>
<gene>
    <name evidence="1" type="ORF">Arub01_24530</name>
</gene>
<evidence type="ECO:0000313" key="2">
    <source>
        <dbReference type="Proteomes" id="UP001165124"/>
    </source>
</evidence>